<feature type="domain" description="GIY-YIG" evidence="1">
    <location>
        <begin position="1"/>
        <end position="98"/>
    </location>
</feature>
<evidence type="ECO:0000259" key="1">
    <source>
        <dbReference type="SMART" id="SM00465"/>
    </source>
</evidence>
<dbReference type="Gene3D" id="3.40.1440.10">
    <property type="entry name" value="GIY-YIG endonuclease"/>
    <property type="match status" value="1"/>
</dbReference>
<dbReference type="CDD" id="cd10443">
    <property type="entry name" value="GIY-YIG_HE_Tlr8p_PBC-V_like"/>
    <property type="match status" value="1"/>
</dbReference>
<dbReference type="AlphaFoldDB" id="A0A0F9KPJ9"/>
<dbReference type="SMART" id="SM00465">
    <property type="entry name" value="GIYc"/>
    <property type="match status" value="1"/>
</dbReference>
<dbReference type="InterPro" id="IPR000305">
    <property type="entry name" value="GIY-YIG_endonuc"/>
</dbReference>
<reference evidence="2" key="1">
    <citation type="journal article" date="2015" name="Nature">
        <title>Complex archaea that bridge the gap between prokaryotes and eukaryotes.</title>
        <authorList>
            <person name="Spang A."/>
            <person name="Saw J.H."/>
            <person name="Jorgensen S.L."/>
            <person name="Zaremba-Niedzwiedzka K."/>
            <person name="Martijn J."/>
            <person name="Lind A.E."/>
            <person name="van Eijk R."/>
            <person name="Schleper C."/>
            <person name="Guy L."/>
            <person name="Ettema T.J."/>
        </authorList>
    </citation>
    <scope>NUCLEOTIDE SEQUENCE</scope>
</reference>
<evidence type="ECO:0000313" key="2">
    <source>
        <dbReference type="EMBL" id="KKM23993.1"/>
    </source>
</evidence>
<name>A0A0F9KPJ9_9ZZZZ</name>
<comment type="caution">
    <text evidence="2">The sequence shown here is derived from an EMBL/GenBank/DDBJ whole genome shotgun (WGS) entry which is preliminary data.</text>
</comment>
<organism evidence="2">
    <name type="scientific">marine sediment metagenome</name>
    <dbReference type="NCBI Taxonomy" id="412755"/>
    <lineage>
        <taxon>unclassified sequences</taxon>
        <taxon>metagenomes</taxon>
        <taxon>ecological metagenomes</taxon>
    </lineage>
</organism>
<proteinExistence type="predicted"/>
<dbReference type="EMBL" id="LAZR01013014">
    <property type="protein sequence ID" value="KKM23993.1"/>
    <property type="molecule type" value="Genomic_DNA"/>
</dbReference>
<gene>
    <name evidence="2" type="ORF">LCGC14_1609580</name>
</gene>
<accession>A0A0F9KPJ9</accession>
<dbReference type="Pfam" id="PF01541">
    <property type="entry name" value="GIY-YIG"/>
    <property type="match status" value="1"/>
</dbReference>
<protein>
    <recommendedName>
        <fullName evidence="1">GIY-YIG domain-containing protein</fullName>
    </recommendedName>
</protein>
<sequence length="167" mass="19518">MPWTIYCHIHNITGRRYVGLTSQTWQERWKNQVHVAKSSKGGRWHFPNAIRKYGKDAFSHKVLGVCDTLEEANIAEIRWIEHFDTRNPEKGFNLAKGGKHVPHPIRKNPWNNPKYRAKFSKLTNAQVREIRVLYASGQIGMRRLARQFGVIRQVIQRAVKNRTHVNA</sequence>
<dbReference type="SUPFAM" id="SSF82771">
    <property type="entry name" value="GIY-YIG endonuclease"/>
    <property type="match status" value="1"/>
</dbReference>
<dbReference type="InterPro" id="IPR035901">
    <property type="entry name" value="GIY-YIG_endonuc_sf"/>
</dbReference>